<evidence type="ECO:0000313" key="7">
    <source>
        <dbReference type="Proteomes" id="UP001500631"/>
    </source>
</evidence>
<feature type="domain" description="FAD dependent oxidoreductase" evidence="5">
    <location>
        <begin position="4"/>
        <end position="369"/>
    </location>
</feature>
<dbReference type="Gene3D" id="3.30.9.10">
    <property type="entry name" value="D-Amino Acid Oxidase, subunit A, domain 2"/>
    <property type="match status" value="1"/>
</dbReference>
<keyword evidence="3" id="KW-0285">Flavoprotein</keyword>
<keyword evidence="7" id="KW-1185">Reference proteome</keyword>
<accession>A0ABP9MSE1</accession>
<dbReference type="InterPro" id="IPR006076">
    <property type="entry name" value="FAD-dep_OxRdtase"/>
</dbReference>
<gene>
    <name evidence="6" type="ORF">GCM10023338_16000</name>
</gene>
<evidence type="ECO:0000256" key="3">
    <source>
        <dbReference type="ARBA" id="ARBA00022630"/>
    </source>
</evidence>
<reference evidence="7" key="1">
    <citation type="journal article" date="2019" name="Int. J. Syst. Evol. Microbiol.">
        <title>The Global Catalogue of Microorganisms (GCM) 10K type strain sequencing project: providing services to taxonomists for standard genome sequencing and annotation.</title>
        <authorList>
            <consortium name="The Broad Institute Genomics Platform"/>
            <consortium name="The Broad Institute Genome Sequencing Center for Infectious Disease"/>
            <person name="Wu L."/>
            <person name="Ma J."/>
        </authorList>
    </citation>
    <scope>NUCLEOTIDE SEQUENCE [LARGE SCALE GENOMIC DNA]</scope>
    <source>
        <strain evidence="7">JCM 18424</strain>
    </source>
</reference>
<dbReference type="EMBL" id="BAABKE010000005">
    <property type="protein sequence ID" value="GAA5100854.1"/>
    <property type="molecule type" value="Genomic_DNA"/>
</dbReference>
<organism evidence="6 7">
    <name type="scientific">Wohlfahrtiimonas larvae</name>
    <dbReference type="NCBI Taxonomy" id="1157986"/>
    <lineage>
        <taxon>Bacteria</taxon>
        <taxon>Pseudomonadati</taxon>
        <taxon>Pseudomonadota</taxon>
        <taxon>Gammaproteobacteria</taxon>
        <taxon>Cardiobacteriales</taxon>
        <taxon>Ignatzschineriaceae</taxon>
        <taxon>Wohlfahrtiimonas</taxon>
    </lineage>
</organism>
<evidence type="ECO:0000313" key="6">
    <source>
        <dbReference type="EMBL" id="GAA5100854.1"/>
    </source>
</evidence>
<evidence type="ECO:0000256" key="2">
    <source>
        <dbReference type="ARBA" id="ARBA00009410"/>
    </source>
</evidence>
<dbReference type="PANTHER" id="PTHR13847">
    <property type="entry name" value="SARCOSINE DEHYDROGENASE-RELATED"/>
    <property type="match status" value="1"/>
</dbReference>
<dbReference type="Gene3D" id="3.50.50.60">
    <property type="entry name" value="FAD/NAD(P)-binding domain"/>
    <property type="match status" value="1"/>
</dbReference>
<dbReference type="SUPFAM" id="SSF51905">
    <property type="entry name" value="FAD/NAD(P)-binding domain"/>
    <property type="match status" value="1"/>
</dbReference>
<evidence type="ECO:0000256" key="4">
    <source>
        <dbReference type="ARBA" id="ARBA00023002"/>
    </source>
</evidence>
<protein>
    <submittedName>
        <fullName evidence="6">TIGR03364 family FAD-dependent oxidoreductase</fullName>
    </submittedName>
</protein>
<sequence>MKYDIAIVGAGIIGLSHAYAAAKRGLKVLVCERTDQPLGASIRNFGFGVVTGQREGEMLNLANQSRNIWSEWINHADIDAKRNGSLLIARNQVEAAVLESFVENKVKQHGYECELLSKQDIGALYGGQFSRYSTILHGKNDQVIFSREALPQLIRYLSSLPNVTMKFGTLVKDLDVDQGRLITTIGDFSAAHIFVCSGHDYQTLLADEIQQLNPMICRLQMLRVRPVKELSLQHALFTGLSCTHYDAFRDLPETAILRLAMEKNHPEFVKYGIHLLITPTPSGDLIIGDSHAYSQFPRPFSSENIDNILLKLAEETLGLELKTIERWTGKYGSKGSEPYSIIKAGSCVTAVLMRTGLGMSIGPALGENIVANVCE</sequence>
<dbReference type="InterPro" id="IPR017741">
    <property type="entry name" value="FAD-dependent_OxRdtase_HpnW"/>
</dbReference>
<dbReference type="PANTHER" id="PTHR13847:SF286">
    <property type="entry name" value="D-AMINO ACID DEHYDROGENASE"/>
    <property type="match status" value="1"/>
</dbReference>
<proteinExistence type="inferred from homology"/>
<name>A0ABP9MSE1_9GAMM</name>
<comment type="similarity">
    <text evidence="2">Belongs to the DadA oxidoreductase family.</text>
</comment>
<dbReference type="Pfam" id="PF01266">
    <property type="entry name" value="DAO"/>
    <property type="match status" value="1"/>
</dbReference>
<dbReference type="Proteomes" id="UP001500631">
    <property type="component" value="Unassembled WGS sequence"/>
</dbReference>
<dbReference type="NCBIfam" id="TIGR03364">
    <property type="entry name" value="HpnW_proposed"/>
    <property type="match status" value="1"/>
</dbReference>
<keyword evidence="4" id="KW-0560">Oxidoreductase</keyword>
<evidence type="ECO:0000256" key="1">
    <source>
        <dbReference type="ARBA" id="ARBA00001974"/>
    </source>
</evidence>
<comment type="cofactor">
    <cofactor evidence="1">
        <name>FAD</name>
        <dbReference type="ChEBI" id="CHEBI:57692"/>
    </cofactor>
</comment>
<evidence type="ECO:0000259" key="5">
    <source>
        <dbReference type="Pfam" id="PF01266"/>
    </source>
</evidence>
<comment type="caution">
    <text evidence="6">The sequence shown here is derived from an EMBL/GenBank/DDBJ whole genome shotgun (WGS) entry which is preliminary data.</text>
</comment>
<dbReference type="InterPro" id="IPR036188">
    <property type="entry name" value="FAD/NAD-bd_sf"/>
</dbReference>